<gene>
    <name evidence="2" type="ORF">NFG58_04765</name>
</gene>
<dbReference type="EMBL" id="CP098827">
    <property type="protein sequence ID" value="XBO72026.1"/>
    <property type="molecule type" value="Genomic_DNA"/>
</dbReference>
<dbReference type="Gene3D" id="1.10.510.10">
    <property type="entry name" value="Transferase(Phosphotransferase) domain 1"/>
    <property type="match status" value="1"/>
</dbReference>
<dbReference type="Pfam" id="PF00069">
    <property type="entry name" value="Pkinase"/>
    <property type="match status" value="1"/>
</dbReference>
<dbReference type="SUPFAM" id="SSF56112">
    <property type="entry name" value="Protein kinase-like (PK-like)"/>
    <property type="match status" value="1"/>
</dbReference>
<dbReference type="RefSeq" id="WP_348827658.1">
    <property type="nucleotide sequence ID" value="NZ_CP098827.1"/>
</dbReference>
<dbReference type="InterPro" id="IPR011009">
    <property type="entry name" value="Kinase-like_dom_sf"/>
</dbReference>
<feature type="domain" description="Protein kinase" evidence="1">
    <location>
        <begin position="17"/>
        <end position="346"/>
    </location>
</feature>
<evidence type="ECO:0000313" key="2">
    <source>
        <dbReference type="EMBL" id="XBO72026.1"/>
    </source>
</evidence>
<dbReference type="PROSITE" id="PS50011">
    <property type="entry name" value="PROTEIN_KINASE_DOM"/>
    <property type="match status" value="1"/>
</dbReference>
<dbReference type="AlphaFoldDB" id="A0AAU7KJX6"/>
<dbReference type="GO" id="GO:0004672">
    <property type="term" value="F:protein kinase activity"/>
    <property type="evidence" value="ECO:0007669"/>
    <property type="project" value="InterPro"/>
</dbReference>
<proteinExistence type="predicted"/>
<dbReference type="SMART" id="SM00220">
    <property type="entry name" value="S_TKc"/>
    <property type="match status" value="1"/>
</dbReference>
<evidence type="ECO:0000259" key="1">
    <source>
        <dbReference type="PROSITE" id="PS50011"/>
    </source>
</evidence>
<name>A0AAU7KJX6_9GAMM</name>
<reference evidence="2" key="1">
    <citation type="submission" date="2022-06" db="EMBL/GenBank/DDBJ databases">
        <title>A novel DMS-producing enzyme.</title>
        <authorList>
            <person name="Zhang Y."/>
        </authorList>
    </citation>
    <scope>NUCLEOTIDE SEQUENCE</scope>
    <source>
        <strain evidence="2">RT37</strain>
    </source>
</reference>
<organism evidence="2">
    <name type="scientific">Halomonas sp. RT37</name>
    <dbReference type="NCBI Taxonomy" id="2950872"/>
    <lineage>
        <taxon>Bacteria</taxon>
        <taxon>Pseudomonadati</taxon>
        <taxon>Pseudomonadota</taxon>
        <taxon>Gammaproteobacteria</taxon>
        <taxon>Oceanospirillales</taxon>
        <taxon>Halomonadaceae</taxon>
        <taxon>Halomonas</taxon>
    </lineage>
</organism>
<protein>
    <recommendedName>
        <fullName evidence="1">Protein kinase domain-containing protein</fullName>
    </recommendedName>
</protein>
<dbReference type="GO" id="GO:0005524">
    <property type="term" value="F:ATP binding"/>
    <property type="evidence" value="ECO:0007669"/>
    <property type="project" value="InterPro"/>
</dbReference>
<accession>A0AAU7KJX6</accession>
<sequence>MTDAITTLTAANGETIKFRDRIIASGGMKDVYASPERDYVVAFYRKAPDVHAIERLDMITGPYRERIFEGEAGDYWKQLFCWPTTTVQHGGRIGVVAPFYHDHFFFKHGSFNNDMLKIRGKDKQGKWFASPHHQFKFLDARERGNWLGYLQLCLKLARALRRLHAAGLAHSDLSYKNVLLAPTSGRVCIIDVDGLVVPARFPPEVVGTPDFIAPEVVMSSSLPRDDPRRVLPSISTDSHALAVMIYSLLLLRHPLRGKKIHAKDPVEDERLAMGEKAVFIEHPVDSSNRLSVDGARPTELPWVDPDSLPCTATGPYLKVLFDRAFIDGLHNPAMRPSADEWESALVRTVDLIQPCQNNACEQGWFVFDNATPPRCPFCGTHYTGQLPIINLYSKRGEKYRPDNHRLMVYSNLSLFPWHIDRTITPNERLPAAHRRRVGYFVQHQGRWFLVNEGMPELKNADTDAPCPVGARVELRTNLKLLAGTRPGQRLLLLQMVEGGSD</sequence>
<dbReference type="InterPro" id="IPR000719">
    <property type="entry name" value="Prot_kinase_dom"/>
</dbReference>